<dbReference type="PIRSF" id="PIRSF001461">
    <property type="entry name" value="RPE"/>
    <property type="match status" value="1"/>
</dbReference>
<evidence type="ECO:0000313" key="10">
    <source>
        <dbReference type="EMBL" id="CAB4642605.1"/>
    </source>
</evidence>
<comment type="cofactor">
    <cofactor evidence="4">
        <name>Zn(2+)</name>
        <dbReference type="ChEBI" id="CHEBI:29105"/>
    </cofactor>
</comment>
<gene>
    <name evidence="10" type="ORF">UFOPK2086_01125</name>
</gene>
<comment type="cofactor">
    <cofactor evidence="5">
        <name>Fe(2+)</name>
        <dbReference type="ChEBI" id="CHEBI:29033"/>
    </cofactor>
</comment>
<comment type="cofactor">
    <cofactor evidence="2">
        <name>Mn(2+)</name>
        <dbReference type="ChEBI" id="CHEBI:29035"/>
    </cofactor>
</comment>
<evidence type="ECO:0000256" key="8">
    <source>
        <dbReference type="ARBA" id="ARBA00022723"/>
    </source>
</evidence>
<dbReference type="EC" id="5.1.3.1" evidence="7"/>
<keyword evidence="8" id="KW-0479">Metal-binding</keyword>
<sequence length="228" mass="24344">MTLPIQIAPSVLPADFSKFGEEIHALDEAGVDIIQFDVMDGQFVPNLTFGPDVIAAVRPYTTKPFEAHLMVYTPDVMAQRYIEAGCQRLIVHAEACTHLHRTLENIRTMGATAAVALNPHTPASTVENILDLVDMVLVMTVNPGFGGQSYIKTMEPKIRQVRDMIAARGLNDTVHLEVDGGISPTTIAGAAKAGANVLIAGSALYKDPQGLGHAVTELRALATAAFAD</sequence>
<evidence type="ECO:0000256" key="9">
    <source>
        <dbReference type="ARBA" id="ARBA00023235"/>
    </source>
</evidence>
<reference evidence="10" key="1">
    <citation type="submission" date="2020-05" db="EMBL/GenBank/DDBJ databases">
        <authorList>
            <person name="Chiriac C."/>
            <person name="Salcher M."/>
            <person name="Ghai R."/>
            <person name="Kavagutti S V."/>
        </authorList>
    </citation>
    <scope>NUCLEOTIDE SEQUENCE</scope>
</reference>
<comment type="similarity">
    <text evidence="6">Belongs to the ribulose-phosphate 3-epimerase family.</text>
</comment>
<dbReference type="Pfam" id="PF00834">
    <property type="entry name" value="Ribul_P_3_epim"/>
    <property type="match status" value="1"/>
</dbReference>
<comment type="catalytic activity">
    <reaction evidence="1">
        <text>D-ribulose 5-phosphate = D-xylulose 5-phosphate</text>
        <dbReference type="Rhea" id="RHEA:13677"/>
        <dbReference type="ChEBI" id="CHEBI:57737"/>
        <dbReference type="ChEBI" id="CHEBI:58121"/>
        <dbReference type="EC" id="5.1.3.1"/>
    </reaction>
</comment>
<accession>A0A6J6K2P9</accession>
<dbReference type="GO" id="GO:0005975">
    <property type="term" value="P:carbohydrate metabolic process"/>
    <property type="evidence" value="ECO:0007669"/>
    <property type="project" value="InterPro"/>
</dbReference>
<dbReference type="FunFam" id="3.20.20.70:FF:000004">
    <property type="entry name" value="Ribulose-phosphate 3-epimerase"/>
    <property type="match status" value="1"/>
</dbReference>
<evidence type="ECO:0000256" key="6">
    <source>
        <dbReference type="ARBA" id="ARBA00009541"/>
    </source>
</evidence>
<proteinExistence type="inferred from homology"/>
<dbReference type="NCBIfam" id="NF004076">
    <property type="entry name" value="PRK05581.1-4"/>
    <property type="match status" value="1"/>
</dbReference>
<dbReference type="Gene3D" id="3.20.20.70">
    <property type="entry name" value="Aldolase class I"/>
    <property type="match status" value="1"/>
</dbReference>
<name>A0A6J6K2P9_9ZZZZ</name>
<comment type="cofactor">
    <cofactor evidence="3">
        <name>Co(2+)</name>
        <dbReference type="ChEBI" id="CHEBI:48828"/>
    </cofactor>
</comment>
<dbReference type="GO" id="GO:0006098">
    <property type="term" value="P:pentose-phosphate shunt"/>
    <property type="evidence" value="ECO:0007669"/>
    <property type="project" value="InterPro"/>
</dbReference>
<evidence type="ECO:0000256" key="5">
    <source>
        <dbReference type="ARBA" id="ARBA00001954"/>
    </source>
</evidence>
<evidence type="ECO:0000256" key="3">
    <source>
        <dbReference type="ARBA" id="ARBA00001941"/>
    </source>
</evidence>
<evidence type="ECO:0000256" key="4">
    <source>
        <dbReference type="ARBA" id="ARBA00001947"/>
    </source>
</evidence>
<evidence type="ECO:0000256" key="1">
    <source>
        <dbReference type="ARBA" id="ARBA00001782"/>
    </source>
</evidence>
<dbReference type="PANTHER" id="PTHR11749">
    <property type="entry name" value="RIBULOSE-5-PHOSPHATE-3-EPIMERASE"/>
    <property type="match status" value="1"/>
</dbReference>
<dbReference type="NCBIfam" id="TIGR01163">
    <property type="entry name" value="rpe"/>
    <property type="match status" value="1"/>
</dbReference>
<evidence type="ECO:0000256" key="2">
    <source>
        <dbReference type="ARBA" id="ARBA00001936"/>
    </source>
</evidence>
<dbReference type="GO" id="GO:0046872">
    <property type="term" value="F:metal ion binding"/>
    <property type="evidence" value="ECO:0007669"/>
    <property type="project" value="UniProtKB-KW"/>
</dbReference>
<dbReference type="GO" id="GO:0005737">
    <property type="term" value="C:cytoplasm"/>
    <property type="evidence" value="ECO:0007669"/>
    <property type="project" value="UniProtKB-ARBA"/>
</dbReference>
<dbReference type="HAMAP" id="MF_02227">
    <property type="entry name" value="RPE"/>
    <property type="match status" value="1"/>
</dbReference>
<dbReference type="InterPro" id="IPR011060">
    <property type="entry name" value="RibuloseP-bd_barrel"/>
</dbReference>
<dbReference type="GO" id="GO:0004750">
    <property type="term" value="F:D-ribulose-phosphate 3-epimerase activity"/>
    <property type="evidence" value="ECO:0007669"/>
    <property type="project" value="UniProtKB-EC"/>
</dbReference>
<protein>
    <recommendedName>
        <fullName evidence="7">ribulose-phosphate 3-epimerase</fullName>
        <ecNumber evidence="7">5.1.3.1</ecNumber>
    </recommendedName>
</protein>
<evidence type="ECO:0000256" key="7">
    <source>
        <dbReference type="ARBA" id="ARBA00013188"/>
    </source>
</evidence>
<dbReference type="CDD" id="cd00429">
    <property type="entry name" value="RPE"/>
    <property type="match status" value="1"/>
</dbReference>
<dbReference type="InterPro" id="IPR026019">
    <property type="entry name" value="Ribul_P_3_epim"/>
</dbReference>
<dbReference type="InterPro" id="IPR000056">
    <property type="entry name" value="Ribul_P_3_epim-like"/>
</dbReference>
<dbReference type="SUPFAM" id="SSF51366">
    <property type="entry name" value="Ribulose-phoshate binding barrel"/>
    <property type="match status" value="1"/>
</dbReference>
<dbReference type="EMBL" id="CAEZVQ010000181">
    <property type="protein sequence ID" value="CAB4642605.1"/>
    <property type="molecule type" value="Genomic_DNA"/>
</dbReference>
<dbReference type="AlphaFoldDB" id="A0A6J6K2P9"/>
<organism evidence="10">
    <name type="scientific">freshwater metagenome</name>
    <dbReference type="NCBI Taxonomy" id="449393"/>
    <lineage>
        <taxon>unclassified sequences</taxon>
        <taxon>metagenomes</taxon>
        <taxon>ecological metagenomes</taxon>
    </lineage>
</organism>
<dbReference type="InterPro" id="IPR013785">
    <property type="entry name" value="Aldolase_TIM"/>
</dbReference>
<keyword evidence="9" id="KW-0413">Isomerase</keyword>